<dbReference type="GO" id="GO:0006355">
    <property type="term" value="P:regulation of DNA-templated transcription"/>
    <property type="evidence" value="ECO:0007669"/>
    <property type="project" value="InterPro"/>
</dbReference>
<dbReference type="KEGG" id="rml:FF011L_12060"/>
<evidence type="ECO:0000256" key="1">
    <source>
        <dbReference type="SAM" id="MobiDB-lite"/>
    </source>
</evidence>
<dbReference type="AlphaFoldDB" id="A0A517MC54"/>
<evidence type="ECO:0000313" key="2">
    <source>
        <dbReference type="EMBL" id="QDS92463.1"/>
    </source>
</evidence>
<dbReference type="EMBL" id="CP036262">
    <property type="protein sequence ID" value="QDS92463.1"/>
    <property type="molecule type" value="Genomic_DNA"/>
</dbReference>
<keyword evidence="3" id="KW-1185">Reference proteome</keyword>
<evidence type="ECO:0008006" key="4">
    <source>
        <dbReference type="Google" id="ProtNLM"/>
    </source>
</evidence>
<name>A0A517MC54_9BACT</name>
<dbReference type="Proteomes" id="UP000320672">
    <property type="component" value="Chromosome"/>
</dbReference>
<accession>A0A517MC54</accession>
<dbReference type="InterPro" id="IPR013321">
    <property type="entry name" value="Arc_rbn_hlx_hlx"/>
</dbReference>
<dbReference type="OrthoDB" id="289327at2"/>
<dbReference type="Gene3D" id="1.10.1220.10">
    <property type="entry name" value="Met repressor-like"/>
    <property type="match status" value="1"/>
</dbReference>
<evidence type="ECO:0000313" key="3">
    <source>
        <dbReference type="Proteomes" id="UP000320672"/>
    </source>
</evidence>
<protein>
    <recommendedName>
        <fullName evidence="4">ParG</fullName>
    </recommendedName>
</protein>
<feature type="region of interest" description="Disordered" evidence="1">
    <location>
        <begin position="1"/>
        <end position="28"/>
    </location>
</feature>
<proteinExistence type="predicted"/>
<dbReference type="InterPro" id="IPR010985">
    <property type="entry name" value="Ribbon_hlx_hlx"/>
</dbReference>
<organism evidence="2 3">
    <name type="scientific">Roseimaritima multifibrata</name>
    <dbReference type="NCBI Taxonomy" id="1930274"/>
    <lineage>
        <taxon>Bacteria</taxon>
        <taxon>Pseudomonadati</taxon>
        <taxon>Planctomycetota</taxon>
        <taxon>Planctomycetia</taxon>
        <taxon>Pirellulales</taxon>
        <taxon>Pirellulaceae</taxon>
        <taxon>Roseimaritima</taxon>
    </lineage>
</organism>
<dbReference type="SUPFAM" id="SSF47598">
    <property type="entry name" value="Ribbon-helix-helix"/>
    <property type="match status" value="1"/>
</dbReference>
<sequence>MSKQVNMSARPKVTPSPDTWVESRQVPEVKSTTKPKRLTIDLDPQLHKALKLSCVKREIQIADLLRGLIEEDVKQAKELP</sequence>
<dbReference type="RefSeq" id="WP_145350713.1">
    <property type="nucleotide sequence ID" value="NZ_CP036262.1"/>
</dbReference>
<reference evidence="2 3" key="1">
    <citation type="submission" date="2019-02" db="EMBL/GenBank/DDBJ databases">
        <title>Deep-cultivation of Planctomycetes and their phenomic and genomic characterization uncovers novel biology.</title>
        <authorList>
            <person name="Wiegand S."/>
            <person name="Jogler M."/>
            <person name="Boedeker C."/>
            <person name="Pinto D."/>
            <person name="Vollmers J."/>
            <person name="Rivas-Marin E."/>
            <person name="Kohn T."/>
            <person name="Peeters S.H."/>
            <person name="Heuer A."/>
            <person name="Rast P."/>
            <person name="Oberbeckmann S."/>
            <person name="Bunk B."/>
            <person name="Jeske O."/>
            <person name="Meyerdierks A."/>
            <person name="Storesund J.E."/>
            <person name="Kallscheuer N."/>
            <person name="Luecker S."/>
            <person name="Lage O.M."/>
            <person name="Pohl T."/>
            <person name="Merkel B.J."/>
            <person name="Hornburger P."/>
            <person name="Mueller R.-W."/>
            <person name="Bruemmer F."/>
            <person name="Labrenz M."/>
            <person name="Spormann A.M."/>
            <person name="Op den Camp H."/>
            <person name="Overmann J."/>
            <person name="Amann R."/>
            <person name="Jetten M.S.M."/>
            <person name="Mascher T."/>
            <person name="Medema M.H."/>
            <person name="Devos D.P."/>
            <person name="Kaster A.-K."/>
            <person name="Ovreas L."/>
            <person name="Rohde M."/>
            <person name="Galperin M.Y."/>
            <person name="Jogler C."/>
        </authorList>
    </citation>
    <scope>NUCLEOTIDE SEQUENCE [LARGE SCALE GENOMIC DNA]</scope>
    <source>
        <strain evidence="2 3">FF011L</strain>
    </source>
</reference>
<gene>
    <name evidence="2" type="ORF">FF011L_12060</name>
</gene>